<dbReference type="GO" id="GO:0043565">
    <property type="term" value="F:sequence-specific DNA binding"/>
    <property type="evidence" value="ECO:0007669"/>
    <property type="project" value="InterPro"/>
</dbReference>
<reference evidence="9" key="1">
    <citation type="submission" date="2016-10" db="EMBL/GenBank/DDBJ databases">
        <title>Sequence of Gallionella enrichment culture.</title>
        <authorList>
            <person name="Poehlein A."/>
            <person name="Muehling M."/>
            <person name="Daniel R."/>
        </authorList>
    </citation>
    <scope>NUCLEOTIDE SEQUENCE</scope>
</reference>
<dbReference type="Pfam" id="PF06029">
    <property type="entry name" value="AlkA_N"/>
    <property type="match status" value="1"/>
</dbReference>
<evidence type="ECO:0000256" key="5">
    <source>
        <dbReference type="ARBA" id="ARBA00023159"/>
    </source>
</evidence>
<dbReference type="PANTHER" id="PTHR43003:SF13">
    <property type="entry name" value="DNA-3-METHYLADENINE GLYCOSYLASE 2"/>
    <property type="match status" value="1"/>
</dbReference>
<dbReference type="EMBL" id="MLJW01000025">
    <property type="protein sequence ID" value="OIR09805.1"/>
    <property type="molecule type" value="Genomic_DNA"/>
</dbReference>
<dbReference type="InterPro" id="IPR009057">
    <property type="entry name" value="Homeodomain-like_sf"/>
</dbReference>
<dbReference type="Pfam" id="PF02805">
    <property type="entry name" value="Ada_Zn_binding"/>
    <property type="match status" value="1"/>
</dbReference>
<evidence type="ECO:0000256" key="3">
    <source>
        <dbReference type="ARBA" id="ARBA00022763"/>
    </source>
</evidence>
<keyword evidence="2" id="KW-0489">Methyltransferase</keyword>
<keyword evidence="7" id="KW-0234">DNA repair</keyword>
<evidence type="ECO:0000259" key="8">
    <source>
        <dbReference type="PROSITE" id="PS01124"/>
    </source>
</evidence>
<dbReference type="SMART" id="SM01009">
    <property type="entry name" value="AlkA_N"/>
    <property type="match status" value="1"/>
</dbReference>
<dbReference type="InterPro" id="IPR010316">
    <property type="entry name" value="AlkA_N"/>
</dbReference>
<name>A0A1J5T0N3_9ZZZZ</name>
<dbReference type="Gene3D" id="1.10.10.60">
    <property type="entry name" value="Homeodomain-like"/>
    <property type="match status" value="1"/>
</dbReference>
<organism evidence="9">
    <name type="scientific">mine drainage metagenome</name>
    <dbReference type="NCBI Taxonomy" id="410659"/>
    <lineage>
        <taxon>unclassified sequences</taxon>
        <taxon>metagenomes</taxon>
        <taxon>ecological metagenomes</taxon>
    </lineage>
</organism>
<feature type="domain" description="HTH araC/xylS-type" evidence="8">
    <location>
        <begin position="89"/>
        <end position="187"/>
    </location>
</feature>
<evidence type="ECO:0000256" key="7">
    <source>
        <dbReference type="ARBA" id="ARBA00023204"/>
    </source>
</evidence>
<dbReference type="InterPro" id="IPR035451">
    <property type="entry name" value="Ada-like_dom_sf"/>
</dbReference>
<dbReference type="InterPro" id="IPR051912">
    <property type="entry name" value="Alkylbase_DNA_Glycosylase/TA"/>
</dbReference>
<dbReference type="InterPro" id="IPR004026">
    <property type="entry name" value="Ada_DNA_repair_Zn-bd"/>
</dbReference>
<dbReference type="Gene3D" id="1.10.1670.10">
    <property type="entry name" value="Helix-hairpin-Helix base-excision DNA repair enzymes (C-terminal)"/>
    <property type="match status" value="1"/>
</dbReference>
<dbReference type="Gene3D" id="1.10.340.30">
    <property type="entry name" value="Hypothetical protein, domain 2"/>
    <property type="match status" value="1"/>
</dbReference>
<dbReference type="Pfam" id="PF12833">
    <property type="entry name" value="HTH_18"/>
    <property type="match status" value="1"/>
</dbReference>
<keyword evidence="9" id="KW-0326">Glycosidase</keyword>
<dbReference type="GO" id="GO:0008168">
    <property type="term" value="F:methyltransferase activity"/>
    <property type="evidence" value="ECO:0007669"/>
    <property type="project" value="UniProtKB-KW"/>
</dbReference>
<dbReference type="GO" id="GO:0005737">
    <property type="term" value="C:cytoplasm"/>
    <property type="evidence" value="ECO:0007669"/>
    <property type="project" value="TreeGrafter"/>
</dbReference>
<dbReference type="SUPFAM" id="SSF57884">
    <property type="entry name" value="Ada DNA repair protein, N-terminal domain (N-Ada 10)"/>
    <property type="match status" value="1"/>
</dbReference>
<dbReference type="Pfam" id="PF00730">
    <property type="entry name" value="HhH-GPD"/>
    <property type="match status" value="1"/>
</dbReference>
<evidence type="ECO:0000256" key="1">
    <source>
        <dbReference type="ARBA" id="ARBA00001947"/>
    </source>
</evidence>
<dbReference type="SUPFAM" id="SSF48150">
    <property type="entry name" value="DNA-glycosylase"/>
    <property type="match status" value="1"/>
</dbReference>
<dbReference type="Gene3D" id="3.40.10.10">
    <property type="entry name" value="DNA Methylphosphotriester Repair Domain"/>
    <property type="match status" value="1"/>
</dbReference>
<dbReference type="InterPro" id="IPR011257">
    <property type="entry name" value="DNA_glycosylase"/>
</dbReference>
<dbReference type="GO" id="GO:0003700">
    <property type="term" value="F:DNA-binding transcription factor activity"/>
    <property type="evidence" value="ECO:0007669"/>
    <property type="project" value="InterPro"/>
</dbReference>
<dbReference type="GO" id="GO:0032993">
    <property type="term" value="C:protein-DNA complex"/>
    <property type="evidence" value="ECO:0007669"/>
    <property type="project" value="TreeGrafter"/>
</dbReference>
<dbReference type="AlphaFoldDB" id="A0A1J5T0N3"/>
<comment type="caution">
    <text evidence="9">The sequence shown here is derived from an EMBL/GenBank/DDBJ whole genome shotgun (WGS) entry which is preliminary data.</text>
</comment>
<keyword evidence="9" id="KW-0378">Hydrolase</keyword>
<dbReference type="PANTHER" id="PTHR43003">
    <property type="entry name" value="DNA-3-METHYLADENINE GLYCOSYLASE"/>
    <property type="match status" value="1"/>
</dbReference>
<dbReference type="InterPro" id="IPR037046">
    <property type="entry name" value="AlkA_N_sf"/>
</dbReference>
<keyword evidence="2" id="KW-0808">Transferase</keyword>
<dbReference type="GO" id="GO:0043916">
    <property type="term" value="F:DNA-7-methylguanine glycosylase activity"/>
    <property type="evidence" value="ECO:0007669"/>
    <property type="project" value="TreeGrafter"/>
</dbReference>
<dbReference type="SMART" id="SM00478">
    <property type="entry name" value="ENDO3c"/>
    <property type="match status" value="1"/>
</dbReference>
<dbReference type="InterPro" id="IPR018060">
    <property type="entry name" value="HTH_AraC"/>
</dbReference>
<evidence type="ECO:0000256" key="4">
    <source>
        <dbReference type="ARBA" id="ARBA00023015"/>
    </source>
</evidence>
<dbReference type="GO" id="GO:0032259">
    <property type="term" value="P:methylation"/>
    <property type="evidence" value="ECO:0007669"/>
    <property type="project" value="UniProtKB-KW"/>
</dbReference>
<dbReference type="SUPFAM" id="SSF55945">
    <property type="entry name" value="TATA-box binding protein-like"/>
    <property type="match status" value="1"/>
</dbReference>
<keyword evidence="3" id="KW-0227">DNA damage</keyword>
<proteinExistence type="predicted"/>
<sequence>MDKNLDPEACYRALQARDPRFDGVFYVGVLSTGIYCRPICSAGPPKFENCIFLPSAAAAQQLGFRPCLRCRPELSPGIAGWRGTATTVSRALYLISDGALNDGGVDELADRLGVTARHLRRLFQRHLGATPISVAQTHRILFAKKLLGESSLTVTEIAMAAGFGSIRRFNSVMQRVFGMPPSRLRRLAEPEPNGTTGISLKLPFSPPYDWQAMIDFLALRAIPGVETVESGRYLRTFAIEGACGSVAVKLGGDNYLLATIWTSNVAALGGIIGRLRRLFDLDADMTAIDTHLMADPALAVRVLSRPGVRVPGAWDEFELAVRAVLGQQISVRAATTLAGRLADLAGGSLEPRMRAPEIDLHRLFPTPAELARADLTRTGIVASRAQTLHNLAHAMLDDPRLLRPFESLDATVEKLVSVPGLGPWTAQYIAMRALREPDAFPASDLGLLRALEDFNGRPTPAQVSSRAEGWRPWRAYGAMRLWAQPSVDHR</sequence>
<evidence type="ECO:0000256" key="6">
    <source>
        <dbReference type="ARBA" id="ARBA00023163"/>
    </source>
</evidence>
<dbReference type="InterPro" id="IPR003265">
    <property type="entry name" value="HhH-GPD_domain"/>
</dbReference>
<evidence type="ECO:0000256" key="2">
    <source>
        <dbReference type="ARBA" id="ARBA00022603"/>
    </source>
</evidence>
<dbReference type="EC" id="3.2.2.21" evidence="9"/>
<keyword evidence="6" id="KW-0804">Transcription</keyword>
<dbReference type="Gene3D" id="3.30.310.20">
    <property type="entry name" value="DNA-3-methyladenine glycosylase AlkA, N-terminal domain"/>
    <property type="match status" value="1"/>
</dbReference>
<keyword evidence="4" id="KW-0805">Transcription regulation</keyword>
<dbReference type="GO" id="GO:0008270">
    <property type="term" value="F:zinc ion binding"/>
    <property type="evidence" value="ECO:0007669"/>
    <property type="project" value="InterPro"/>
</dbReference>
<dbReference type="CDD" id="cd00056">
    <property type="entry name" value="ENDO3c"/>
    <property type="match status" value="1"/>
</dbReference>
<dbReference type="GO" id="GO:0006285">
    <property type="term" value="P:base-excision repair, AP site formation"/>
    <property type="evidence" value="ECO:0007669"/>
    <property type="project" value="TreeGrafter"/>
</dbReference>
<gene>
    <name evidence="9" type="primary">alkA_3</name>
    <name evidence="9" type="ORF">GALL_82110</name>
</gene>
<comment type="cofactor">
    <cofactor evidence="1">
        <name>Zn(2+)</name>
        <dbReference type="ChEBI" id="CHEBI:29105"/>
    </cofactor>
</comment>
<dbReference type="InterPro" id="IPR023170">
    <property type="entry name" value="HhH_base_excis_C"/>
</dbReference>
<dbReference type="GO" id="GO:0006307">
    <property type="term" value="P:DNA alkylation repair"/>
    <property type="evidence" value="ECO:0007669"/>
    <property type="project" value="TreeGrafter"/>
</dbReference>
<dbReference type="GO" id="GO:0032131">
    <property type="term" value="F:alkylated DNA binding"/>
    <property type="evidence" value="ECO:0007669"/>
    <property type="project" value="TreeGrafter"/>
</dbReference>
<dbReference type="PROSITE" id="PS01124">
    <property type="entry name" value="HTH_ARAC_FAMILY_2"/>
    <property type="match status" value="1"/>
</dbReference>
<dbReference type="SMART" id="SM00342">
    <property type="entry name" value="HTH_ARAC"/>
    <property type="match status" value="1"/>
</dbReference>
<protein>
    <submittedName>
        <fullName evidence="9">DNA-3-methyladenine glycosylase 2</fullName>
        <ecNumber evidence="9">3.2.2.21</ecNumber>
    </submittedName>
</protein>
<dbReference type="GO" id="GO:0008725">
    <property type="term" value="F:DNA-3-methyladenine glycosylase activity"/>
    <property type="evidence" value="ECO:0007669"/>
    <property type="project" value="TreeGrafter"/>
</dbReference>
<dbReference type="SUPFAM" id="SSF46689">
    <property type="entry name" value="Homeodomain-like"/>
    <property type="match status" value="1"/>
</dbReference>
<accession>A0A1J5T0N3</accession>
<keyword evidence="5" id="KW-0010">Activator</keyword>
<evidence type="ECO:0000313" key="9">
    <source>
        <dbReference type="EMBL" id="OIR09805.1"/>
    </source>
</evidence>